<dbReference type="Proteomes" id="UP001629246">
    <property type="component" value="Unassembled WGS sequence"/>
</dbReference>
<evidence type="ECO:0000313" key="2">
    <source>
        <dbReference type="EMBL" id="MFL9922668.1"/>
    </source>
</evidence>
<evidence type="ECO:0000313" key="3">
    <source>
        <dbReference type="Proteomes" id="UP001629246"/>
    </source>
</evidence>
<gene>
    <name evidence="2" type="ORF">PQR62_00230</name>
</gene>
<evidence type="ECO:0000256" key="1">
    <source>
        <dbReference type="SAM" id="Phobius"/>
    </source>
</evidence>
<keyword evidence="1" id="KW-0812">Transmembrane</keyword>
<sequence length="78" mass="8609">MKLLWRAHSQLKATWFRYAAGWVVLAVALSGMKRLPRGRKSCADISKIGTSRQNRWDGIHIMGGMAAISAVSVQVQLA</sequence>
<dbReference type="RefSeq" id="WP_408153583.1">
    <property type="nucleotide sequence ID" value="NZ_JAQQFM010000001.1"/>
</dbReference>
<keyword evidence="1" id="KW-0472">Membrane</keyword>
<keyword evidence="3" id="KW-1185">Reference proteome</keyword>
<dbReference type="EMBL" id="JAQQFM010000001">
    <property type="protein sequence ID" value="MFL9922668.1"/>
    <property type="molecule type" value="Genomic_DNA"/>
</dbReference>
<name>A0ABW9A1E2_9BURK</name>
<organism evidence="2 3">
    <name type="scientific">Herbaspirillum lusitanum</name>
    <dbReference type="NCBI Taxonomy" id="213312"/>
    <lineage>
        <taxon>Bacteria</taxon>
        <taxon>Pseudomonadati</taxon>
        <taxon>Pseudomonadota</taxon>
        <taxon>Betaproteobacteria</taxon>
        <taxon>Burkholderiales</taxon>
        <taxon>Oxalobacteraceae</taxon>
        <taxon>Herbaspirillum</taxon>
    </lineage>
</organism>
<feature type="transmembrane region" description="Helical" evidence="1">
    <location>
        <begin position="15"/>
        <end position="32"/>
    </location>
</feature>
<proteinExistence type="predicted"/>
<accession>A0ABW9A1E2</accession>
<comment type="caution">
    <text evidence="2">The sequence shown here is derived from an EMBL/GenBank/DDBJ whole genome shotgun (WGS) entry which is preliminary data.</text>
</comment>
<keyword evidence="1" id="KW-1133">Transmembrane helix</keyword>
<protein>
    <submittedName>
        <fullName evidence="2">Uncharacterized protein</fullName>
    </submittedName>
</protein>
<reference evidence="2 3" key="1">
    <citation type="journal article" date="2024" name="Chem. Sci.">
        <title>Discovery of megapolipeptins by genome mining of a Burkholderiales bacteria collection.</title>
        <authorList>
            <person name="Paulo B.S."/>
            <person name="Recchia M.J.J."/>
            <person name="Lee S."/>
            <person name="Fergusson C.H."/>
            <person name="Romanowski S.B."/>
            <person name="Hernandez A."/>
            <person name="Krull N."/>
            <person name="Liu D.Y."/>
            <person name="Cavanagh H."/>
            <person name="Bos A."/>
            <person name="Gray C.A."/>
            <person name="Murphy B.T."/>
            <person name="Linington R.G."/>
            <person name="Eustaquio A.S."/>
        </authorList>
    </citation>
    <scope>NUCLEOTIDE SEQUENCE [LARGE SCALE GENOMIC DNA]</scope>
    <source>
        <strain evidence="2 3">RL21-008-BIB-A</strain>
    </source>
</reference>